<comment type="caution">
    <text evidence="7">The sequence shown here is derived from an EMBL/GenBank/DDBJ whole genome shotgun (WGS) entry which is preliminary data.</text>
</comment>
<evidence type="ECO:0000256" key="5">
    <source>
        <dbReference type="SAM" id="MobiDB-lite"/>
    </source>
</evidence>
<evidence type="ECO:0000256" key="3">
    <source>
        <dbReference type="PROSITE-ProRule" id="PRU00221"/>
    </source>
</evidence>
<evidence type="ECO:0000313" key="7">
    <source>
        <dbReference type="EMBL" id="KAJ8492911.1"/>
    </source>
</evidence>
<dbReference type="InterPro" id="IPR044715">
    <property type="entry name" value="WDR86-like"/>
</dbReference>
<dbReference type="Gene3D" id="3.30.1370.210">
    <property type="match status" value="1"/>
</dbReference>
<evidence type="ECO:0000256" key="1">
    <source>
        <dbReference type="ARBA" id="ARBA00022574"/>
    </source>
</evidence>
<dbReference type="PROSITE" id="PS50294">
    <property type="entry name" value="WD_REPEATS_REGION"/>
    <property type="match status" value="2"/>
</dbReference>
<dbReference type="AlphaFoldDB" id="A0AAV8R7I2"/>
<organism evidence="7 8">
    <name type="scientific">Ensete ventricosum</name>
    <name type="common">Abyssinian banana</name>
    <name type="synonym">Musa ensete</name>
    <dbReference type="NCBI Taxonomy" id="4639"/>
    <lineage>
        <taxon>Eukaryota</taxon>
        <taxon>Viridiplantae</taxon>
        <taxon>Streptophyta</taxon>
        <taxon>Embryophyta</taxon>
        <taxon>Tracheophyta</taxon>
        <taxon>Spermatophyta</taxon>
        <taxon>Magnoliopsida</taxon>
        <taxon>Liliopsida</taxon>
        <taxon>Zingiberales</taxon>
        <taxon>Musaceae</taxon>
        <taxon>Ensete</taxon>
    </lineage>
</organism>
<dbReference type="PROSITE" id="PS00678">
    <property type="entry name" value="WD_REPEATS_1"/>
    <property type="match status" value="1"/>
</dbReference>
<dbReference type="SMART" id="SM00356">
    <property type="entry name" value="ZnF_C3H1"/>
    <property type="match status" value="1"/>
</dbReference>
<reference evidence="7 8" key="1">
    <citation type="submission" date="2022-12" db="EMBL/GenBank/DDBJ databases">
        <title>Chromosome-scale assembly of the Ensete ventricosum genome.</title>
        <authorList>
            <person name="Dussert Y."/>
            <person name="Stocks J."/>
            <person name="Wendawek A."/>
            <person name="Woldeyes F."/>
            <person name="Nichols R.A."/>
            <person name="Borrell J.S."/>
        </authorList>
    </citation>
    <scope>NUCLEOTIDE SEQUENCE [LARGE SCALE GENOMIC DNA]</scope>
    <source>
        <strain evidence="8">cv. Maze</strain>
        <tissue evidence="7">Seeds</tissue>
    </source>
</reference>
<feature type="compositionally biased region" description="Basic and acidic residues" evidence="5">
    <location>
        <begin position="147"/>
        <end position="157"/>
    </location>
</feature>
<dbReference type="InterPro" id="IPR019775">
    <property type="entry name" value="WD40_repeat_CS"/>
</dbReference>
<evidence type="ECO:0000256" key="2">
    <source>
        <dbReference type="ARBA" id="ARBA00022737"/>
    </source>
</evidence>
<dbReference type="EMBL" id="JAQQAF010000004">
    <property type="protein sequence ID" value="KAJ8492911.1"/>
    <property type="molecule type" value="Genomic_DNA"/>
</dbReference>
<dbReference type="PROSITE" id="PS50082">
    <property type="entry name" value="WD_REPEATS_2"/>
    <property type="match status" value="3"/>
</dbReference>
<dbReference type="InterPro" id="IPR020472">
    <property type="entry name" value="WD40_PAC1"/>
</dbReference>
<sequence length="586" mass="65746">MGFSVSKICLNYIQKRWVWGIRDWQWCSSLMKDSIMGSHDFLYSMNILIDLSSVVFLFLNGFSAPVSMSHPIDQRHHPASASLRMPVCKFWLAGRCTRYQCPYLHDQNPPCASNSNSSISWRRSHVWTNPNVGPCKKRLHNINEGSSKPRNELDHQDSLCSPSSDGGITWRRSYVWKNPNVDPCKKQLHENNGGPSKQIIELDHKDSVCSPTPEEHCPPSLHSSGESSKLINEGNMVQQEHEEAVCSPFKEHCPPLIHSVVMLDMINEASLITEDHVAAKEKCNDLNPWFEYLTDLQGHAKGIMGIALPAGSDKLYTGSRDGIVRVWDCNTGQCIMMVDMEAEIRCMFNKGPWVFAGVLKAVKAWNTETGLQISLEGSTSQVNALAFQNELLFAGLEDGLILVWKSNTEGNNFEPAAVLTGHRQAVVSLIMGVRLYSGSVDKTIRVWDLETLECIHSLEGHTSVVTSVFCWDDYLLSCSLDCTIKVWAGTKTDSIELIYTHNLEHGVLAMEGIYDANVKPIIMCSLDDHSVQMFELPSFDGRGKIFYKNNVRSLHIGHSGFFFTGDEMGTVKVWRCLTNVSPPPRY</sequence>
<dbReference type="InterPro" id="IPR001680">
    <property type="entry name" value="WD40_rpt"/>
</dbReference>
<keyword evidence="2" id="KW-0677">Repeat</keyword>
<feature type="zinc finger region" description="C3H1-type" evidence="4">
    <location>
        <begin position="82"/>
        <end position="108"/>
    </location>
</feature>
<evidence type="ECO:0000259" key="6">
    <source>
        <dbReference type="PROSITE" id="PS50103"/>
    </source>
</evidence>
<feature type="region of interest" description="Disordered" evidence="5">
    <location>
        <begin position="138"/>
        <end position="164"/>
    </location>
</feature>
<protein>
    <recommendedName>
        <fullName evidence="6">C3H1-type domain-containing protein</fullName>
    </recommendedName>
</protein>
<dbReference type="InterPro" id="IPR000571">
    <property type="entry name" value="Znf_CCCH"/>
</dbReference>
<dbReference type="InterPro" id="IPR036322">
    <property type="entry name" value="WD40_repeat_dom_sf"/>
</dbReference>
<dbReference type="GO" id="GO:0008270">
    <property type="term" value="F:zinc ion binding"/>
    <property type="evidence" value="ECO:0007669"/>
    <property type="project" value="UniProtKB-KW"/>
</dbReference>
<dbReference type="Proteomes" id="UP001222027">
    <property type="component" value="Unassembled WGS sequence"/>
</dbReference>
<evidence type="ECO:0000256" key="4">
    <source>
        <dbReference type="PROSITE-ProRule" id="PRU00723"/>
    </source>
</evidence>
<keyword evidence="4" id="KW-0862">Zinc</keyword>
<dbReference type="SMART" id="SM00320">
    <property type="entry name" value="WD40"/>
    <property type="match status" value="5"/>
</dbReference>
<evidence type="ECO:0000313" key="8">
    <source>
        <dbReference type="Proteomes" id="UP001222027"/>
    </source>
</evidence>
<dbReference type="PRINTS" id="PR00320">
    <property type="entry name" value="GPROTEINBRPT"/>
</dbReference>
<dbReference type="PANTHER" id="PTHR44489">
    <property type="match status" value="1"/>
</dbReference>
<dbReference type="Pfam" id="PF00400">
    <property type="entry name" value="WD40"/>
    <property type="match status" value="3"/>
</dbReference>
<proteinExistence type="predicted"/>
<feature type="repeat" description="WD" evidence="3">
    <location>
        <begin position="419"/>
        <end position="457"/>
    </location>
</feature>
<dbReference type="PANTHER" id="PTHR44489:SF1">
    <property type="entry name" value="ZINC FINGER CCCH DOMAIN-CONTAINING PROTEIN 63"/>
    <property type="match status" value="1"/>
</dbReference>
<keyword evidence="4" id="KW-0479">Metal-binding</keyword>
<dbReference type="Gene3D" id="2.130.10.10">
    <property type="entry name" value="YVTN repeat-like/Quinoprotein amine dehydrogenase"/>
    <property type="match status" value="2"/>
</dbReference>
<feature type="repeat" description="WD" evidence="3">
    <location>
        <begin position="458"/>
        <end position="487"/>
    </location>
</feature>
<keyword evidence="1 3" id="KW-0853">WD repeat</keyword>
<name>A0AAV8R7I2_ENSVE</name>
<gene>
    <name evidence="7" type="ORF">OPV22_014632</name>
</gene>
<dbReference type="SUPFAM" id="SSF50978">
    <property type="entry name" value="WD40 repeat-like"/>
    <property type="match status" value="1"/>
</dbReference>
<keyword evidence="8" id="KW-1185">Reference proteome</keyword>
<feature type="domain" description="C3H1-type" evidence="6">
    <location>
        <begin position="82"/>
        <end position="108"/>
    </location>
</feature>
<dbReference type="InterPro" id="IPR015943">
    <property type="entry name" value="WD40/YVTN_repeat-like_dom_sf"/>
</dbReference>
<dbReference type="PROSITE" id="PS50103">
    <property type="entry name" value="ZF_C3H1"/>
    <property type="match status" value="1"/>
</dbReference>
<keyword evidence="4" id="KW-0863">Zinc-finger</keyword>
<feature type="repeat" description="WD" evidence="3">
    <location>
        <begin position="296"/>
        <end position="337"/>
    </location>
</feature>
<accession>A0AAV8R7I2</accession>